<dbReference type="PANTHER" id="PTHR45947">
    <property type="entry name" value="SULFOQUINOVOSYL TRANSFERASE SQD2"/>
    <property type="match status" value="1"/>
</dbReference>
<dbReference type="Proteomes" id="UP001549691">
    <property type="component" value="Unassembled WGS sequence"/>
</dbReference>
<proteinExistence type="predicted"/>
<comment type="caution">
    <text evidence="3">The sequence shown here is derived from an EMBL/GenBank/DDBJ whole genome shotgun (WGS) entry which is preliminary data.</text>
</comment>
<dbReference type="EMBL" id="JBEWZI010000002">
    <property type="protein sequence ID" value="MET7012966.1"/>
    <property type="molecule type" value="Genomic_DNA"/>
</dbReference>
<protein>
    <submittedName>
        <fullName evidence="3">Glycosyltransferase</fullName>
        <ecNumber evidence="3">2.4.-.-</ecNumber>
    </submittedName>
</protein>
<dbReference type="RefSeq" id="WP_354599429.1">
    <property type="nucleotide sequence ID" value="NZ_JBEWZI010000002.1"/>
</dbReference>
<accession>A0ABV2TGB4</accession>
<evidence type="ECO:0000259" key="2">
    <source>
        <dbReference type="Pfam" id="PF13439"/>
    </source>
</evidence>
<dbReference type="Gene3D" id="3.40.50.2000">
    <property type="entry name" value="Glycogen Phosphorylase B"/>
    <property type="match status" value="2"/>
</dbReference>
<keyword evidence="3" id="KW-0328">Glycosyltransferase</keyword>
<feature type="domain" description="Glycosyl transferase family 1" evidence="1">
    <location>
        <begin position="191"/>
        <end position="356"/>
    </location>
</feature>
<dbReference type="GO" id="GO:0016757">
    <property type="term" value="F:glycosyltransferase activity"/>
    <property type="evidence" value="ECO:0007669"/>
    <property type="project" value="UniProtKB-KW"/>
</dbReference>
<gene>
    <name evidence="3" type="ORF">ABXR19_02115</name>
</gene>
<keyword evidence="3" id="KW-0808">Transferase</keyword>
<dbReference type="InterPro" id="IPR001296">
    <property type="entry name" value="Glyco_trans_1"/>
</dbReference>
<feature type="domain" description="Glycosyltransferase subfamily 4-like N-terminal" evidence="2">
    <location>
        <begin position="14"/>
        <end position="183"/>
    </location>
</feature>
<evidence type="ECO:0000259" key="1">
    <source>
        <dbReference type="Pfam" id="PF00534"/>
    </source>
</evidence>
<dbReference type="SUPFAM" id="SSF53756">
    <property type="entry name" value="UDP-Glycosyltransferase/glycogen phosphorylase"/>
    <property type="match status" value="1"/>
</dbReference>
<organism evidence="3 4">
    <name type="scientific">Uliginosibacterium flavum</name>
    <dbReference type="NCBI Taxonomy" id="1396831"/>
    <lineage>
        <taxon>Bacteria</taxon>
        <taxon>Pseudomonadati</taxon>
        <taxon>Pseudomonadota</taxon>
        <taxon>Betaproteobacteria</taxon>
        <taxon>Rhodocyclales</taxon>
        <taxon>Zoogloeaceae</taxon>
        <taxon>Uliginosibacterium</taxon>
    </lineage>
</organism>
<reference evidence="3 4" key="1">
    <citation type="submission" date="2024-07" db="EMBL/GenBank/DDBJ databases">
        <title>Uliginosibacterium flavum JJ3220;KACC:17644.</title>
        <authorList>
            <person name="Kim M.K."/>
        </authorList>
    </citation>
    <scope>NUCLEOTIDE SEQUENCE [LARGE SCALE GENOMIC DNA]</scope>
    <source>
        <strain evidence="3 4">KACC:17644</strain>
    </source>
</reference>
<dbReference type="PANTHER" id="PTHR45947:SF3">
    <property type="entry name" value="SULFOQUINOVOSYL TRANSFERASE SQD2"/>
    <property type="match status" value="1"/>
</dbReference>
<name>A0ABV2TGB4_9RHOO</name>
<sequence length="398" mass="43800">MRALMLSDVYFPRVNGVSTAIQTYRQQLPAQGISSTLLAPRYGTEENDEDILRLPAWTVPMDKEDRIVRPGLFRQEAIRAAAQCQVVHIQTPFAAHGAGVAAARKHGLPVVTSYHTLFEEYLQHYAPFVPAAWLKGLARRISRQQCNEMDAVIVPSLPMQERLLEYGITAPMHILPTGIPLARFASGSRDCFRQKYQIEADRPVALYVGRAAHEKNIDFLIDATRIALRTHPRLLLMVAGEGPALQRLQAQVQNQGLDDSVRFVGYLDRARELPDCYAAADLFVFASHTETQGLVLLEAMAAGLPVVALAKMGTCDILVEASGALAPPAELDAFAAAMVQVVGNPEFARGMAEKGRIWAATWSDETLTARLADLYRQLATRTSPAEIPWKAHSKARPA</sequence>
<dbReference type="InterPro" id="IPR050194">
    <property type="entry name" value="Glycosyltransferase_grp1"/>
</dbReference>
<evidence type="ECO:0000313" key="4">
    <source>
        <dbReference type="Proteomes" id="UP001549691"/>
    </source>
</evidence>
<dbReference type="Pfam" id="PF13439">
    <property type="entry name" value="Glyco_transf_4"/>
    <property type="match status" value="1"/>
</dbReference>
<dbReference type="EC" id="2.4.-.-" evidence="3"/>
<dbReference type="InterPro" id="IPR028098">
    <property type="entry name" value="Glyco_trans_4-like_N"/>
</dbReference>
<keyword evidence="4" id="KW-1185">Reference proteome</keyword>
<dbReference type="Pfam" id="PF00534">
    <property type="entry name" value="Glycos_transf_1"/>
    <property type="match status" value="1"/>
</dbReference>
<evidence type="ECO:0000313" key="3">
    <source>
        <dbReference type="EMBL" id="MET7012966.1"/>
    </source>
</evidence>